<evidence type="ECO:0000256" key="1">
    <source>
        <dbReference type="SAM" id="MobiDB-lite"/>
    </source>
</evidence>
<dbReference type="Proteomes" id="UP000663882">
    <property type="component" value="Unassembled WGS sequence"/>
</dbReference>
<comment type="caution">
    <text evidence="2">The sequence shown here is derived from an EMBL/GenBank/DDBJ whole genome shotgun (WGS) entry which is preliminary data.</text>
</comment>
<protein>
    <submittedName>
        <fullName evidence="2">Uncharacterized protein</fullName>
    </submittedName>
</protein>
<evidence type="ECO:0000313" key="2">
    <source>
        <dbReference type="EMBL" id="CAF1148018.1"/>
    </source>
</evidence>
<proteinExistence type="predicted"/>
<dbReference type="AlphaFoldDB" id="A0A814SIT9"/>
<reference evidence="2" key="1">
    <citation type="submission" date="2021-02" db="EMBL/GenBank/DDBJ databases">
        <authorList>
            <person name="Nowell W R."/>
        </authorList>
    </citation>
    <scope>NUCLEOTIDE SEQUENCE</scope>
</reference>
<accession>A0A814SIT9</accession>
<evidence type="ECO:0000313" key="3">
    <source>
        <dbReference type="Proteomes" id="UP000663882"/>
    </source>
</evidence>
<dbReference type="EMBL" id="CAJNOO010001406">
    <property type="protein sequence ID" value="CAF1148018.1"/>
    <property type="molecule type" value="Genomic_DNA"/>
</dbReference>
<name>A0A814SIT9_9BILA</name>
<dbReference type="OrthoDB" id="10042577at2759"/>
<gene>
    <name evidence="2" type="ORF">RFH988_LOCUS21754</name>
</gene>
<organism evidence="2 3">
    <name type="scientific">Rotaria sordida</name>
    <dbReference type="NCBI Taxonomy" id="392033"/>
    <lineage>
        <taxon>Eukaryota</taxon>
        <taxon>Metazoa</taxon>
        <taxon>Spiralia</taxon>
        <taxon>Gnathifera</taxon>
        <taxon>Rotifera</taxon>
        <taxon>Eurotatoria</taxon>
        <taxon>Bdelloidea</taxon>
        <taxon>Philodinida</taxon>
        <taxon>Philodinidae</taxon>
        <taxon>Rotaria</taxon>
    </lineage>
</organism>
<feature type="compositionally biased region" description="Basic and acidic residues" evidence="1">
    <location>
        <begin position="393"/>
        <end position="402"/>
    </location>
</feature>
<sequence length="528" mass="60589">MNNQRRSFKNISELVVCDVKKEILSTAARYVNLIREYQNASKLFLPGDVLNGQAKLNEIDNIFNYYYEHITDYYGEKSQLCTLHLHSHLKDQVLKHGALVFTSCFARESYLGHSLKWCLGKKYILEQFITWYNVDRTLASSSSLNLDDIFNIEKFDKTYMDKSCIQNYQQKLIICSDKKNIDLTKPIFYSRYSRGLKMFHSRAYTRSGNSISYLVSVLTETCPMNQKTCLGEVLFYFNVSDMNTSSISHNRVRRSTAGINKRYDEQDYVLVSFPQLNKHSVVPAASVNVDPLDEQTGSIKTFGSRKNLRIISSGSKEMMKERASRYVTSAGSEEVGLVPDEQSQMEIISSNVNDQTTTFNYECAESHLWQKIPPSDHQLSFNRVYSSKTGTKKMYEDNHDESSLSGSDLSDGECTEESCSGCKKHEEQIAQLRKRLDRMEKVIPVIKKCRSKTPITLTNQSNPTENVNDVYLNIKEVTGVNPNQIKGTPTRPTIIMRQLIKQSDHINDKSFLKEHENLFKEFDEIIVG</sequence>
<feature type="region of interest" description="Disordered" evidence="1">
    <location>
        <begin position="392"/>
        <end position="417"/>
    </location>
</feature>